<evidence type="ECO:0000313" key="3">
    <source>
        <dbReference type="Proteomes" id="UP000479938"/>
    </source>
</evidence>
<sequence>MKKIITATVLFLSVLGYSQVHVGVKGGVNLNKLDGKNFDSDFELGYQLGGFAYYNFTDFLGIQGEVLFNQTNTKITDNYKDVFNDAFKKDKTLNYISVPVLLRLNSEGLITVVAGPQFSFLASGNETVLNNSKKLFKKTDFAFVAGAEVNIRPVTIFARYVWGFSDVSDFGSKANSQQIQAGLSLRLL</sequence>
<evidence type="ECO:0000313" key="2">
    <source>
        <dbReference type="EMBL" id="CAA9200006.1"/>
    </source>
</evidence>
<dbReference type="Proteomes" id="UP000479938">
    <property type="component" value="Unassembled WGS sequence"/>
</dbReference>
<dbReference type="InterPro" id="IPR011250">
    <property type="entry name" value="OMP/PagP_B-barrel"/>
</dbReference>
<dbReference type="Pfam" id="PF13568">
    <property type="entry name" value="OMP_b-brl_2"/>
    <property type="match status" value="1"/>
</dbReference>
<organism evidence="2 3">
    <name type="scientific">Flavobacterium bizetiae</name>
    <dbReference type="NCBI Taxonomy" id="2704140"/>
    <lineage>
        <taxon>Bacteria</taxon>
        <taxon>Pseudomonadati</taxon>
        <taxon>Bacteroidota</taxon>
        <taxon>Flavobacteriia</taxon>
        <taxon>Flavobacteriales</taxon>
        <taxon>Flavobacteriaceae</taxon>
        <taxon>Flavobacterium</taxon>
    </lineage>
</organism>
<dbReference type="EMBL" id="CADCSU010000106">
    <property type="protein sequence ID" value="CAA9200006.1"/>
    <property type="molecule type" value="Genomic_DNA"/>
</dbReference>
<keyword evidence="3" id="KW-1185">Reference proteome</keyword>
<gene>
    <name evidence="2" type="ORF">FLA105534_02903</name>
</gene>
<dbReference type="AlphaFoldDB" id="A0A6J4GLE9"/>
<proteinExistence type="predicted"/>
<name>A0A6J4GLE9_9FLAO</name>
<dbReference type="SUPFAM" id="SSF56925">
    <property type="entry name" value="OMPA-like"/>
    <property type="match status" value="1"/>
</dbReference>
<reference evidence="2 3" key="1">
    <citation type="submission" date="2020-02" db="EMBL/GenBank/DDBJ databases">
        <authorList>
            <person name="Criscuolo A."/>
        </authorList>
    </citation>
    <scope>NUCLEOTIDE SEQUENCE [LARGE SCALE GENOMIC DNA]</scope>
    <source>
        <strain evidence="2">CIP105534</strain>
    </source>
</reference>
<dbReference type="RefSeq" id="WP_173971454.1">
    <property type="nucleotide sequence ID" value="NZ_CADCSU010000106.1"/>
</dbReference>
<evidence type="ECO:0000259" key="1">
    <source>
        <dbReference type="Pfam" id="PF13568"/>
    </source>
</evidence>
<feature type="domain" description="Outer membrane protein beta-barrel" evidence="1">
    <location>
        <begin position="19"/>
        <end position="168"/>
    </location>
</feature>
<dbReference type="InterPro" id="IPR025665">
    <property type="entry name" value="Beta-barrel_OMP_2"/>
</dbReference>
<accession>A0A6J4GLE9</accession>
<protein>
    <recommendedName>
        <fullName evidence="1">Outer membrane protein beta-barrel domain-containing protein</fullName>
    </recommendedName>
</protein>